<name>A0A5B8C1K3_9MICO</name>
<proteinExistence type="predicted"/>
<evidence type="ECO:0000313" key="2">
    <source>
        <dbReference type="Proteomes" id="UP000314616"/>
    </source>
</evidence>
<dbReference type="EMBL" id="CP040915">
    <property type="protein sequence ID" value="QDC23930.1"/>
    <property type="molecule type" value="Genomic_DNA"/>
</dbReference>
<protein>
    <submittedName>
        <fullName evidence="1">Uncharacterized protein</fullName>
    </submittedName>
</protein>
<reference evidence="1 2" key="1">
    <citation type="submission" date="2019-05" db="EMBL/GenBank/DDBJ databases">
        <title>Georgenia *** sp. nov., and Georgenia *** sp. nov., isolated from the intestinal contents of plateau pika (Ochotona curzoniae) in the Qinghai-Tibet plateau of China.</title>
        <authorList>
            <person name="Tian Z."/>
        </authorList>
    </citation>
    <scope>NUCLEOTIDE SEQUENCE [LARGE SCALE GENOMIC DNA]</scope>
    <source>
        <strain evidence="1 2">Z443</strain>
    </source>
</reference>
<dbReference type="KEGG" id="gyu:FE374_04130"/>
<evidence type="ECO:0000313" key="1">
    <source>
        <dbReference type="EMBL" id="QDC23930.1"/>
    </source>
</evidence>
<dbReference type="OrthoDB" id="4729597at2"/>
<sequence>MRSATGNLRMVRGIFVLVLTGFAVQVAVDEIWREPYPALSQPKFGGIGSVAGSVHSDEPTVTVVYADGDTSTFTHLQVMAQAKSSPTRVFSTAFRPDSPRRDLPETVAWLKERVSDLGGGREPVSAVITWRTAHYDLDDGGPPRFTVADRTVVPFGSGRE</sequence>
<dbReference type="RefSeq" id="WP_139927374.1">
    <property type="nucleotide sequence ID" value="NZ_CP040915.1"/>
</dbReference>
<organism evidence="1 2">
    <name type="scientific">Georgenia yuyongxinii</name>
    <dbReference type="NCBI Taxonomy" id="2589797"/>
    <lineage>
        <taxon>Bacteria</taxon>
        <taxon>Bacillati</taxon>
        <taxon>Actinomycetota</taxon>
        <taxon>Actinomycetes</taxon>
        <taxon>Micrococcales</taxon>
        <taxon>Bogoriellaceae</taxon>
        <taxon>Georgenia</taxon>
    </lineage>
</organism>
<dbReference type="Proteomes" id="UP000314616">
    <property type="component" value="Chromosome"/>
</dbReference>
<gene>
    <name evidence="1" type="ORF">FE374_04130</name>
</gene>
<dbReference type="AlphaFoldDB" id="A0A5B8C1K3"/>
<accession>A0A5B8C1K3</accession>